<proteinExistence type="predicted"/>
<keyword evidence="3" id="KW-1185">Reference proteome</keyword>
<organism evidence="2 3">
    <name type="scientific">Drosophila ananassae</name>
    <name type="common">Fruit fly</name>
    <dbReference type="NCBI Taxonomy" id="7217"/>
    <lineage>
        <taxon>Eukaryota</taxon>
        <taxon>Metazoa</taxon>
        <taxon>Ecdysozoa</taxon>
        <taxon>Arthropoda</taxon>
        <taxon>Hexapoda</taxon>
        <taxon>Insecta</taxon>
        <taxon>Pterygota</taxon>
        <taxon>Neoptera</taxon>
        <taxon>Endopterygota</taxon>
        <taxon>Diptera</taxon>
        <taxon>Brachycera</taxon>
        <taxon>Muscomorpha</taxon>
        <taxon>Ephydroidea</taxon>
        <taxon>Drosophilidae</taxon>
        <taxon>Drosophila</taxon>
        <taxon>Sophophora</taxon>
    </lineage>
</organism>
<accession>A0A0P8XSI4</accession>
<evidence type="ECO:0000256" key="1">
    <source>
        <dbReference type="SAM" id="MobiDB-lite"/>
    </source>
</evidence>
<dbReference type="EMBL" id="CH902618">
    <property type="protein sequence ID" value="KPU77679.1"/>
    <property type="molecule type" value="Genomic_DNA"/>
</dbReference>
<name>A0A0P8XSI4_DROAN</name>
<sequence length="98" mass="10758">MSQPDNAEREPTAAVAVPEACQGCRGQLPRATPVEVEDMATQPLEKLIRKAQMAQKMLNDVMEQIQKQQQQQESLPTKTKSKHHRSGGAPVRGIAIVS</sequence>
<gene>
    <name evidence="2" type="primary">Dana\GF25013</name>
    <name evidence="2" type="synonym">dana_GLEANR_9694</name>
    <name evidence="2" type="ORF">GF25013</name>
</gene>
<dbReference type="Proteomes" id="UP000007801">
    <property type="component" value="Unassembled WGS sequence"/>
</dbReference>
<evidence type="ECO:0000313" key="3">
    <source>
        <dbReference type="Proteomes" id="UP000007801"/>
    </source>
</evidence>
<feature type="region of interest" description="Disordered" evidence="1">
    <location>
        <begin position="63"/>
        <end position="98"/>
    </location>
</feature>
<protein>
    <submittedName>
        <fullName evidence="2">Uncharacterized protein, isoform D</fullName>
    </submittedName>
</protein>
<dbReference type="AlphaFoldDB" id="A0A0P8XSI4"/>
<dbReference type="OrthoDB" id="7871403at2759"/>
<reference evidence="2 3" key="1">
    <citation type="journal article" date="2007" name="Nature">
        <title>Evolution of genes and genomes on the Drosophila phylogeny.</title>
        <authorList>
            <consortium name="Drosophila 12 Genomes Consortium"/>
            <person name="Clark A.G."/>
            <person name="Eisen M.B."/>
            <person name="Smith D.R."/>
            <person name="Bergman C.M."/>
            <person name="Oliver B."/>
            <person name="Markow T.A."/>
            <person name="Kaufman T.C."/>
            <person name="Kellis M."/>
            <person name="Gelbart W."/>
            <person name="Iyer V.N."/>
            <person name="Pollard D.A."/>
            <person name="Sackton T.B."/>
            <person name="Larracuente A.M."/>
            <person name="Singh N.D."/>
            <person name="Abad J.P."/>
            <person name="Abt D.N."/>
            <person name="Adryan B."/>
            <person name="Aguade M."/>
            <person name="Akashi H."/>
            <person name="Anderson W.W."/>
            <person name="Aquadro C.F."/>
            <person name="Ardell D.H."/>
            <person name="Arguello R."/>
            <person name="Artieri C.G."/>
            <person name="Barbash D.A."/>
            <person name="Barker D."/>
            <person name="Barsanti P."/>
            <person name="Batterham P."/>
            <person name="Batzoglou S."/>
            <person name="Begun D."/>
            <person name="Bhutkar A."/>
            <person name="Blanco E."/>
            <person name="Bosak S.A."/>
            <person name="Bradley R.K."/>
            <person name="Brand A.D."/>
            <person name="Brent M.R."/>
            <person name="Brooks A.N."/>
            <person name="Brown R.H."/>
            <person name="Butlin R.K."/>
            <person name="Caggese C."/>
            <person name="Calvi B.R."/>
            <person name="Bernardo de Carvalho A."/>
            <person name="Caspi A."/>
            <person name="Castrezana S."/>
            <person name="Celniker S.E."/>
            <person name="Chang J.L."/>
            <person name="Chapple C."/>
            <person name="Chatterji S."/>
            <person name="Chinwalla A."/>
            <person name="Civetta A."/>
            <person name="Clifton S.W."/>
            <person name="Comeron J.M."/>
            <person name="Costello J.C."/>
            <person name="Coyne J.A."/>
            <person name="Daub J."/>
            <person name="David R.G."/>
            <person name="Delcher A.L."/>
            <person name="Delehaunty K."/>
            <person name="Do C.B."/>
            <person name="Ebling H."/>
            <person name="Edwards K."/>
            <person name="Eickbush T."/>
            <person name="Evans J.D."/>
            <person name="Filipski A."/>
            <person name="Findeiss S."/>
            <person name="Freyhult E."/>
            <person name="Fulton L."/>
            <person name="Fulton R."/>
            <person name="Garcia A.C."/>
            <person name="Gardiner A."/>
            <person name="Garfield D.A."/>
            <person name="Garvin B.E."/>
            <person name="Gibson G."/>
            <person name="Gilbert D."/>
            <person name="Gnerre S."/>
            <person name="Godfrey J."/>
            <person name="Good R."/>
            <person name="Gotea V."/>
            <person name="Gravely B."/>
            <person name="Greenberg A.J."/>
            <person name="Griffiths-Jones S."/>
            <person name="Gross S."/>
            <person name="Guigo R."/>
            <person name="Gustafson E.A."/>
            <person name="Haerty W."/>
            <person name="Hahn M.W."/>
            <person name="Halligan D.L."/>
            <person name="Halpern A.L."/>
            <person name="Halter G.M."/>
            <person name="Han M.V."/>
            <person name="Heger A."/>
            <person name="Hillier L."/>
            <person name="Hinrichs A.S."/>
            <person name="Holmes I."/>
            <person name="Hoskins R.A."/>
            <person name="Hubisz M.J."/>
            <person name="Hultmark D."/>
            <person name="Huntley M.A."/>
            <person name="Jaffe D.B."/>
            <person name="Jagadeeshan S."/>
            <person name="Jeck W.R."/>
            <person name="Johnson J."/>
            <person name="Jones C.D."/>
            <person name="Jordan W.C."/>
            <person name="Karpen G.H."/>
            <person name="Kataoka E."/>
            <person name="Keightley P.D."/>
            <person name="Kheradpour P."/>
            <person name="Kirkness E.F."/>
            <person name="Koerich L.B."/>
            <person name="Kristiansen K."/>
            <person name="Kudrna D."/>
            <person name="Kulathinal R.J."/>
            <person name="Kumar S."/>
            <person name="Kwok R."/>
            <person name="Lander E."/>
            <person name="Langley C.H."/>
            <person name="Lapoint R."/>
            <person name="Lazzaro B.P."/>
            <person name="Lee S.J."/>
            <person name="Levesque L."/>
            <person name="Li R."/>
            <person name="Lin C.F."/>
            <person name="Lin M.F."/>
            <person name="Lindblad-Toh K."/>
            <person name="Llopart A."/>
            <person name="Long M."/>
            <person name="Low L."/>
            <person name="Lozovsky E."/>
            <person name="Lu J."/>
            <person name="Luo M."/>
            <person name="Machado C.A."/>
            <person name="Makalowski W."/>
            <person name="Marzo M."/>
            <person name="Matsuda M."/>
            <person name="Matzkin L."/>
            <person name="McAllister B."/>
            <person name="McBride C.S."/>
            <person name="McKernan B."/>
            <person name="McKernan K."/>
            <person name="Mendez-Lago M."/>
            <person name="Minx P."/>
            <person name="Mollenhauer M.U."/>
            <person name="Montooth K."/>
            <person name="Mount S.M."/>
            <person name="Mu X."/>
            <person name="Myers E."/>
            <person name="Negre B."/>
            <person name="Newfeld S."/>
            <person name="Nielsen R."/>
            <person name="Noor M.A."/>
            <person name="O'Grady P."/>
            <person name="Pachter L."/>
            <person name="Papaceit M."/>
            <person name="Parisi M.J."/>
            <person name="Parisi M."/>
            <person name="Parts L."/>
            <person name="Pedersen J.S."/>
            <person name="Pesole G."/>
            <person name="Phillippy A.M."/>
            <person name="Ponting C.P."/>
            <person name="Pop M."/>
            <person name="Porcelli D."/>
            <person name="Powell J.R."/>
            <person name="Prohaska S."/>
            <person name="Pruitt K."/>
            <person name="Puig M."/>
            <person name="Quesneville H."/>
            <person name="Ram K.R."/>
            <person name="Rand D."/>
            <person name="Rasmussen M.D."/>
            <person name="Reed L.K."/>
            <person name="Reenan R."/>
            <person name="Reily A."/>
            <person name="Remington K.A."/>
            <person name="Rieger T.T."/>
            <person name="Ritchie M.G."/>
            <person name="Robin C."/>
            <person name="Rogers Y.H."/>
            <person name="Rohde C."/>
            <person name="Rozas J."/>
            <person name="Rubenfield M.J."/>
            <person name="Ruiz A."/>
            <person name="Russo S."/>
            <person name="Salzberg S.L."/>
            <person name="Sanchez-Gracia A."/>
            <person name="Saranga D.J."/>
            <person name="Sato H."/>
            <person name="Schaeffer S.W."/>
            <person name="Schatz M.C."/>
            <person name="Schlenke T."/>
            <person name="Schwartz R."/>
            <person name="Segarra C."/>
            <person name="Singh R.S."/>
            <person name="Sirot L."/>
            <person name="Sirota M."/>
            <person name="Sisneros N.B."/>
            <person name="Smith C.D."/>
            <person name="Smith T.F."/>
            <person name="Spieth J."/>
            <person name="Stage D.E."/>
            <person name="Stark A."/>
            <person name="Stephan W."/>
            <person name="Strausberg R.L."/>
            <person name="Strempel S."/>
            <person name="Sturgill D."/>
            <person name="Sutton G."/>
            <person name="Sutton G.G."/>
            <person name="Tao W."/>
            <person name="Teichmann S."/>
            <person name="Tobari Y.N."/>
            <person name="Tomimura Y."/>
            <person name="Tsolas J.M."/>
            <person name="Valente V.L."/>
            <person name="Venter E."/>
            <person name="Venter J.C."/>
            <person name="Vicario S."/>
            <person name="Vieira F.G."/>
            <person name="Vilella A.J."/>
            <person name="Villasante A."/>
            <person name="Walenz B."/>
            <person name="Wang J."/>
            <person name="Wasserman M."/>
            <person name="Watts T."/>
            <person name="Wilson D."/>
            <person name="Wilson R.K."/>
            <person name="Wing R.A."/>
            <person name="Wolfner M.F."/>
            <person name="Wong A."/>
            <person name="Wong G.K."/>
            <person name="Wu C.I."/>
            <person name="Wu G."/>
            <person name="Yamamoto D."/>
            <person name="Yang H.P."/>
            <person name="Yang S.P."/>
            <person name="Yorke J.A."/>
            <person name="Yoshida K."/>
            <person name="Zdobnov E."/>
            <person name="Zhang P."/>
            <person name="Zhang Y."/>
            <person name="Zimin A.V."/>
            <person name="Baldwin J."/>
            <person name="Abdouelleil A."/>
            <person name="Abdulkadir J."/>
            <person name="Abebe A."/>
            <person name="Abera B."/>
            <person name="Abreu J."/>
            <person name="Acer S.C."/>
            <person name="Aftuck L."/>
            <person name="Alexander A."/>
            <person name="An P."/>
            <person name="Anderson E."/>
            <person name="Anderson S."/>
            <person name="Arachi H."/>
            <person name="Azer M."/>
            <person name="Bachantsang P."/>
            <person name="Barry A."/>
            <person name="Bayul T."/>
            <person name="Berlin A."/>
            <person name="Bessette D."/>
            <person name="Bloom T."/>
            <person name="Blye J."/>
            <person name="Boguslavskiy L."/>
            <person name="Bonnet C."/>
            <person name="Boukhgalter B."/>
            <person name="Bourzgui I."/>
            <person name="Brown A."/>
            <person name="Cahill P."/>
            <person name="Channer S."/>
            <person name="Cheshatsang Y."/>
            <person name="Chuda L."/>
            <person name="Citroen M."/>
            <person name="Collymore A."/>
            <person name="Cooke P."/>
            <person name="Costello M."/>
            <person name="D'Aco K."/>
            <person name="Daza R."/>
            <person name="De Haan G."/>
            <person name="DeGray S."/>
            <person name="DeMaso C."/>
            <person name="Dhargay N."/>
            <person name="Dooley K."/>
            <person name="Dooley E."/>
            <person name="Doricent M."/>
            <person name="Dorje P."/>
            <person name="Dorjee K."/>
            <person name="Dupes A."/>
            <person name="Elong R."/>
            <person name="Falk J."/>
            <person name="Farina A."/>
            <person name="Faro S."/>
            <person name="Ferguson D."/>
            <person name="Fisher S."/>
            <person name="Foley C.D."/>
            <person name="Franke A."/>
            <person name="Friedrich D."/>
            <person name="Gadbois L."/>
            <person name="Gearin G."/>
            <person name="Gearin C.R."/>
            <person name="Giannoukos G."/>
            <person name="Goode T."/>
            <person name="Graham J."/>
            <person name="Grandbois E."/>
            <person name="Grewal S."/>
            <person name="Gyaltsen K."/>
            <person name="Hafez N."/>
            <person name="Hagos B."/>
            <person name="Hall J."/>
            <person name="Henson C."/>
            <person name="Hollinger A."/>
            <person name="Honan T."/>
            <person name="Huard M.D."/>
            <person name="Hughes L."/>
            <person name="Hurhula B."/>
            <person name="Husby M.E."/>
            <person name="Kamat A."/>
            <person name="Kanga B."/>
            <person name="Kashin S."/>
            <person name="Khazanovich D."/>
            <person name="Kisner P."/>
            <person name="Lance K."/>
            <person name="Lara M."/>
            <person name="Lee W."/>
            <person name="Lennon N."/>
            <person name="Letendre F."/>
            <person name="LeVine R."/>
            <person name="Lipovsky A."/>
            <person name="Liu X."/>
            <person name="Liu J."/>
            <person name="Liu S."/>
            <person name="Lokyitsang T."/>
            <person name="Lokyitsang Y."/>
            <person name="Lubonja R."/>
            <person name="Lui A."/>
            <person name="MacDonald P."/>
            <person name="Magnisalis V."/>
            <person name="Maru K."/>
            <person name="Matthews C."/>
            <person name="McCusker W."/>
            <person name="McDonough S."/>
            <person name="Mehta T."/>
            <person name="Meldrim J."/>
            <person name="Meneus L."/>
            <person name="Mihai O."/>
            <person name="Mihalev A."/>
            <person name="Mihova T."/>
            <person name="Mittelman R."/>
            <person name="Mlenga V."/>
            <person name="Montmayeur A."/>
            <person name="Mulrain L."/>
            <person name="Navidi A."/>
            <person name="Naylor J."/>
            <person name="Negash T."/>
            <person name="Nguyen T."/>
            <person name="Nguyen N."/>
            <person name="Nicol R."/>
            <person name="Norbu C."/>
            <person name="Norbu N."/>
            <person name="Novod N."/>
            <person name="O'Neill B."/>
            <person name="Osman S."/>
            <person name="Markiewicz E."/>
            <person name="Oyono O.L."/>
            <person name="Patti C."/>
            <person name="Phunkhang P."/>
            <person name="Pierre F."/>
            <person name="Priest M."/>
            <person name="Raghuraman S."/>
            <person name="Rege F."/>
            <person name="Reyes R."/>
            <person name="Rise C."/>
            <person name="Rogov P."/>
            <person name="Ross K."/>
            <person name="Ryan E."/>
            <person name="Settipalli S."/>
            <person name="Shea T."/>
            <person name="Sherpa N."/>
            <person name="Shi L."/>
            <person name="Shih D."/>
            <person name="Sparrow T."/>
            <person name="Spaulding J."/>
            <person name="Stalker J."/>
            <person name="Stange-Thomann N."/>
            <person name="Stavropoulos S."/>
            <person name="Stone C."/>
            <person name="Strader C."/>
            <person name="Tesfaye S."/>
            <person name="Thomson T."/>
            <person name="Thoulutsang Y."/>
            <person name="Thoulutsang D."/>
            <person name="Topham K."/>
            <person name="Topping I."/>
            <person name="Tsamla T."/>
            <person name="Vassiliev H."/>
            <person name="Vo A."/>
            <person name="Wangchuk T."/>
            <person name="Wangdi T."/>
            <person name="Weiand M."/>
            <person name="Wilkinson J."/>
            <person name="Wilson A."/>
            <person name="Yadav S."/>
            <person name="Young G."/>
            <person name="Yu Q."/>
            <person name="Zembek L."/>
            <person name="Zhong D."/>
            <person name="Zimmer A."/>
            <person name="Zwirko Z."/>
            <person name="Jaffe D.B."/>
            <person name="Alvarez P."/>
            <person name="Brockman W."/>
            <person name="Butler J."/>
            <person name="Chin C."/>
            <person name="Gnerre S."/>
            <person name="Grabherr M."/>
            <person name="Kleber M."/>
            <person name="Mauceli E."/>
            <person name="MacCallum I."/>
        </authorList>
    </citation>
    <scope>NUCLEOTIDE SEQUENCE [LARGE SCALE GENOMIC DNA]</scope>
    <source>
        <strain evidence="3">Tucson 14024-0371.13</strain>
    </source>
</reference>
<evidence type="ECO:0000313" key="2">
    <source>
        <dbReference type="EMBL" id="KPU77679.1"/>
    </source>
</evidence>